<dbReference type="EMBL" id="JRTT01000016">
    <property type="protein sequence ID" value="KHD76739.1"/>
    <property type="molecule type" value="Genomic_DNA"/>
</dbReference>
<organism evidence="1 2">
    <name type="scientific">Actinoplanes utahensis</name>
    <dbReference type="NCBI Taxonomy" id="1869"/>
    <lineage>
        <taxon>Bacteria</taxon>
        <taxon>Bacillati</taxon>
        <taxon>Actinomycetota</taxon>
        <taxon>Actinomycetes</taxon>
        <taxon>Micromonosporales</taxon>
        <taxon>Micromonosporaceae</taxon>
        <taxon>Actinoplanes</taxon>
    </lineage>
</organism>
<dbReference type="Proteomes" id="UP000054537">
    <property type="component" value="Unassembled WGS sequence"/>
</dbReference>
<accession>A0A0A6UQT1</accession>
<evidence type="ECO:0000313" key="1">
    <source>
        <dbReference type="EMBL" id="KHD76739.1"/>
    </source>
</evidence>
<reference evidence="1 2" key="1">
    <citation type="submission" date="2014-10" db="EMBL/GenBank/DDBJ databases">
        <title>Draft genome sequence of Actinoplanes utahensis NRRL 12052.</title>
        <authorList>
            <person name="Velasco-Bucheli B."/>
            <person name="del Cerro C."/>
            <person name="Hormigo D."/>
            <person name="Garcia J.L."/>
            <person name="Acebal C."/>
            <person name="Arroyo M."/>
            <person name="de la Mata I."/>
        </authorList>
    </citation>
    <scope>NUCLEOTIDE SEQUENCE [LARGE SCALE GENOMIC DNA]</scope>
    <source>
        <strain evidence="1 2">NRRL 12052</strain>
    </source>
</reference>
<name>A0A0A6UQT1_ACTUT</name>
<sequence>MAISSPALAVTDSCNTGNGSSCNTFYINANYSSHRIYYNVCAGNGTIGARFRIRDQANGVVVKTGSVSSCITSYVGGLYSLYRLELYNAAPSSRGTIGSTAV</sequence>
<dbReference type="AlphaFoldDB" id="A0A0A6UQT1"/>
<keyword evidence="2" id="KW-1185">Reference proteome</keyword>
<comment type="caution">
    <text evidence="1">The sequence shown here is derived from an EMBL/GenBank/DDBJ whole genome shotgun (WGS) entry which is preliminary data.</text>
</comment>
<proteinExistence type="predicted"/>
<evidence type="ECO:0000313" key="2">
    <source>
        <dbReference type="Proteomes" id="UP000054537"/>
    </source>
</evidence>
<protein>
    <submittedName>
        <fullName evidence="1">Uncharacterized protein</fullName>
    </submittedName>
</protein>
<dbReference type="eggNOG" id="ENOG50328G9">
    <property type="taxonomic scope" value="Bacteria"/>
</dbReference>
<gene>
    <name evidence="1" type="ORF">MB27_15770</name>
</gene>